<feature type="active site" description="Proton donor/acceptor" evidence="2">
    <location>
        <position position="199"/>
    </location>
</feature>
<protein>
    <submittedName>
        <fullName evidence="5">SMP-30/gluconolactonase/LRE family protein</fullName>
    </submittedName>
</protein>
<evidence type="ECO:0000256" key="1">
    <source>
        <dbReference type="ARBA" id="ARBA00008853"/>
    </source>
</evidence>
<comment type="similarity">
    <text evidence="1">Belongs to the SMP-30/CGR1 family.</text>
</comment>
<evidence type="ECO:0000256" key="2">
    <source>
        <dbReference type="PIRSR" id="PIRSR605511-1"/>
    </source>
</evidence>
<dbReference type="InterPro" id="IPR013658">
    <property type="entry name" value="SGL"/>
</dbReference>
<reference evidence="5" key="1">
    <citation type="journal article" date="2021" name="Microorganisms">
        <title>Acidisoma silvae sp. nov. and Acidisomacellulosilytica sp. nov., Two Acidophilic Bacteria Isolated from Decaying Wood, Hydrolyzing Cellulose and Producing Poly-3-hydroxybutyrate.</title>
        <authorList>
            <person name="Mieszkin S."/>
            <person name="Pouder E."/>
            <person name="Uroz S."/>
            <person name="Simon-Colin C."/>
            <person name="Alain K."/>
        </authorList>
    </citation>
    <scope>NUCLEOTIDE SEQUENCE</scope>
    <source>
        <strain evidence="5">HW T2.11</strain>
    </source>
</reference>
<name>A0A963YN74_9PROT</name>
<dbReference type="PANTHER" id="PTHR10907">
    <property type="entry name" value="REGUCALCIN"/>
    <property type="match status" value="1"/>
</dbReference>
<dbReference type="EMBL" id="JAESVB010000001">
    <property type="protein sequence ID" value="MCB8873986.1"/>
    <property type="molecule type" value="Genomic_DNA"/>
</dbReference>
<reference evidence="5" key="2">
    <citation type="submission" date="2021-01" db="EMBL/GenBank/DDBJ databases">
        <authorList>
            <person name="Mieszkin S."/>
            <person name="Pouder E."/>
            <person name="Alain K."/>
        </authorList>
    </citation>
    <scope>NUCLEOTIDE SEQUENCE</scope>
    <source>
        <strain evidence="5">HW T2.11</strain>
    </source>
</reference>
<comment type="caution">
    <text evidence="5">The sequence shown here is derived from an EMBL/GenBank/DDBJ whole genome shotgun (WGS) entry which is preliminary data.</text>
</comment>
<dbReference type="Proteomes" id="UP000708298">
    <property type="component" value="Unassembled WGS sequence"/>
</dbReference>
<comment type="cofactor">
    <cofactor evidence="3">
        <name>Zn(2+)</name>
        <dbReference type="ChEBI" id="CHEBI:29105"/>
    </cofactor>
    <text evidence="3">Binds 1 divalent metal cation per subunit.</text>
</comment>
<keyword evidence="3" id="KW-0862">Zinc</keyword>
<gene>
    <name evidence="5" type="ORF">ASILVAE211_02240</name>
</gene>
<dbReference type="InterPro" id="IPR011042">
    <property type="entry name" value="6-blade_b-propeller_TolB-like"/>
</dbReference>
<keyword evidence="3" id="KW-0479">Metal-binding</keyword>
<dbReference type="GO" id="GO:0005509">
    <property type="term" value="F:calcium ion binding"/>
    <property type="evidence" value="ECO:0007669"/>
    <property type="project" value="TreeGrafter"/>
</dbReference>
<dbReference type="RefSeq" id="WP_227319643.1">
    <property type="nucleotide sequence ID" value="NZ_JAESVB010000001.1"/>
</dbReference>
<evidence type="ECO:0000259" key="4">
    <source>
        <dbReference type="Pfam" id="PF08450"/>
    </source>
</evidence>
<dbReference type="AlphaFoldDB" id="A0A963YN74"/>
<dbReference type="PRINTS" id="PR01790">
    <property type="entry name" value="SMP30FAMILY"/>
</dbReference>
<organism evidence="5 6">
    <name type="scientific">Acidisoma silvae</name>
    <dbReference type="NCBI Taxonomy" id="2802396"/>
    <lineage>
        <taxon>Bacteria</taxon>
        <taxon>Pseudomonadati</taxon>
        <taxon>Pseudomonadota</taxon>
        <taxon>Alphaproteobacteria</taxon>
        <taxon>Acetobacterales</taxon>
        <taxon>Acidocellaceae</taxon>
        <taxon>Acidisoma</taxon>
    </lineage>
</organism>
<sequence>MTQRTVSLVWDSGCGTGESPTWDADAGQLYFTDIPNGRLHRYTPATDARDTWQLPEVLGSLALCRSGRILVCQKQKIMFFDPATGSLDLLAQIDEPQTNRLNDGKVGPDGCFWVGTINEGADGLPSGNLYRITPQGQVEKKVEGLKNSNGLAWTADGRTLYHSDTRGPWIDIWDFDAATGAISNRRRFADVPNAEGRPDGGALDMDGFYWSAGSGMSVLNRFAPDGTLVEKIAMPVPNATMPCFAGNRIFITTALPSDEVKRREFPQAGGLFEMPVEVQGVLIGRFAD</sequence>
<evidence type="ECO:0000313" key="6">
    <source>
        <dbReference type="Proteomes" id="UP000708298"/>
    </source>
</evidence>
<feature type="binding site" evidence="3">
    <location>
        <position position="18"/>
    </location>
    <ligand>
        <name>a divalent metal cation</name>
        <dbReference type="ChEBI" id="CHEBI:60240"/>
    </ligand>
</feature>
<accession>A0A963YN74</accession>
<feature type="binding site" evidence="3">
    <location>
        <position position="102"/>
    </location>
    <ligand>
        <name>substrate</name>
    </ligand>
</feature>
<dbReference type="InterPro" id="IPR005511">
    <property type="entry name" value="SMP-30"/>
</dbReference>
<feature type="domain" description="SMP-30/Gluconolactonase/LRE-like region" evidence="4">
    <location>
        <begin position="17"/>
        <end position="254"/>
    </location>
</feature>
<proteinExistence type="inferred from homology"/>
<keyword evidence="6" id="KW-1185">Reference proteome</keyword>
<dbReference type="GO" id="GO:0004341">
    <property type="term" value="F:gluconolactonase activity"/>
    <property type="evidence" value="ECO:0007669"/>
    <property type="project" value="TreeGrafter"/>
</dbReference>
<evidence type="ECO:0000313" key="5">
    <source>
        <dbReference type="EMBL" id="MCB8873986.1"/>
    </source>
</evidence>
<feature type="binding site" evidence="3">
    <location>
        <position position="100"/>
    </location>
    <ligand>
        <name>substrate</name>
    </ligand>
</feature>
<dbReference type="Gene3D" id="2.120.10.30">
    <property type="entry name" value="TolB, C-terminal domain"/>
    <property type="match status" value="1"/>
</dbReference>
<dbReference type="Pfam" id="PF08450">
    <property type="entry name" value="SGL"/>
    <property type="match status" value="1"/>
</dbReference>
<feature type="binding site" evidence="3">
    <location>
        <position position="199"/>
    </location>
    <ligand>
        <name>a divalent metal cation</name>
        <dbReference type="ChEBI" id="CHEBI:60240"/>
    </ligand>
</feature>
<evidence type="ECO:0000256" key="3">
    <source>
        <dbReference type="PIRSR" id="PIRSR605511-2"/>
    </source>
</evidence>
<feature type="binding site" evidence="3">
    <location>
        <position position="149"/>
    </location>
    <ligand>
        <name>a divalent metal cation</name>
        <dbReference type="ChEBI" id="CHEBI:60240"/>
    </ligand>
</feature>
<dbReference type="PANTHER" id="PTHR10907:SF47">
    <property type="entry name" value="REGUCALCIN"/>
    <property type="match status" value="1"/>
</dbReference>
<dbReference type="GO" id="GO:0019853">
    <property type="term" value="P:L-ascorbic acid biosynthetic process"/>
    <property type="evidence" value="ECO:0007669"/>
    <property type="project" value="TreeGrafter"/>
</dbReference>
<dbReference type="SUPFAM" id="SSF63829">
    <property type="entry name" value="Calcium-dependent phosphotriesterase"/>
    <property type="match status" value="1"/>
</dbReference>